<evidence type="ECO:0000313" key="2">
    <source>
        <dbReference type="Proteomes" id="UP001141806"/>
    </source>
</evidence>
<accession>A0A9Q0JTQ1</accession>
<sequence length="86" mass="9010">MGFGFGFESGIGMEMGTKTEWGVKSGSGNIIRERERIREHVPGAGLHPGTCSESGIGSGIGSGTCSDGIGVREHIFWIGSGSEIFY</sequence>
<evidence type="ECO:0000313" key="1">
    <source>
        <dbReference type="EMBL" id="KAJ4949863.1"/>
    </source>
</evidence>
<dbReference type="EMBL" id="JAMYWD010000135">
    <property type="protein sequence ID" value="KAJ4949863.1"/>
    <property type="molecule type" value="Genomic_DNA"/>
</dbReference>
<keyword evidence="2" id="KW-1185">Reference proteome</keyword>
<name>A0A9Q0JTQ1_9MAGN</name>
<dbReference type="Proteomes" id="UP001141806">
    <property type="component" value="Unassembled WGS sequence"/>
</dbReference>
<proteinExistence type="predicted"/>
<protein>
    <submittedName>
        <fullName evidence="1">Uncharacterized protein</fullName>
    </submittedName>
</protein>
<dbReference type="AlphaFoldDB" id="A0A9Q0JTQ1"/>
<gene>
    <name evidence="1" type="ORF">NE237_014299</name>
</gene>
<comment type="caution">
    <text evidence="1">The sequence shown here is derived from an EMBL/GenBank/DDBJ whole genome shotgun (WGS) entry which is preliminary data.</text>
</comment>
<reference evidence="1" key="1">
    <citation type="journal article" date="2023" name="Plant J.">
        <title>The genome of the king protea, Protea cynaroides.</title>
        <authorList>
            <person name="Chang J."/>
            <person name="Duong T.A."/>
            <person name="Schoeman C."/>
            <person name="Ma X."/>
            <person name="Roodt D."/>
            <person name="Barker N."/>
            <person name="Li Z."/>
            <person name="Van de Peer Y."/>
            <person name="Mizrachi E."/>
        </authorList>
    </citation>
    <scope>NUCLEOTIDE SEQUENCE</scope>
    <source>
        <tissue evidence="1">Young leaves</tissue>
    </source>
</reference>
<organism evidence="1 2">
    <name type="scientific">Protea cynaroides</name>
    <dbReference type="NCBI Taxonomy" id="273540"/>
    <lineage>
        <taxon>Eukaryota</taxon>
        <taxon>Viridiplantae</taxon>
        <taxon>Streptophyta</taxon>
        <taxon>Embryophyta</taxon>
        <taxon>Tracheophyta</taxon>
        <taxon>Spermatophyta</taxon>
        <taxon>Magnoliopsida</taxon>
        <taxon>Proteales</taxon>
        <taxon>Proteaceae</taxon>
        <taxon>Protea</taxon>
    </lineage>
</organism>